<evidence type="ECO:0000313" key="2">
    <source>
        <dbReference type="Proteomes" id="UP001148737"/>
    </source>
</evidence>
<proteinExistence type="predicted"/>
<keyword evidence="2" id="KW-1185">Reference proteome</keyword>
<evidence type="ECO:0000313" key="1">
    <source>
        <dbReference type="EMBL" id="KAJ3472828.1"/>
    </source>
</evidence>
<name>A0ACC1QEY4_9HYPO</name>
<sequence>MRVPRPSSVEKAPATFSASEMDQGDGVPGVVDELEGVGAPAADPGPAVGAERVLALVAHADAGHVLAVLPRQARLEVVAAKAVGGLLVVAVRELGGPGGVSEAGQGWNIGKDGTYFSE</sequence>
<organism evidence="1 2">
    <name type="scientific">Lecanicillium saksenae</name>
    <dbReference type="NCBI Taxonomy" id="468837"/>
    <lineage>
        <taxon>Eukaryota</taxon>
        <taxon>Fungi</taxon>
        <taxon>Dikarya</taxon>
        <taxon>Ascomycota</taxon>
        <taxon>Pezizomycotina</taxon>
        <taxon>Sordariomycetes</taxon>
        <taxon>Hypocreomycetidae</taxon>
        <taxon>Hypocreales</taxon>
        <taxon>Cordycipitaceae</taxon>
        <taxon>Lecanicillium</taxon>
    </lineage>
</organism>
<comment type="caution">
    <text evidence="1">The sequence shown here is derived from an EMBL/GenBank/DDBJ whole genome shotgun (WGS) entry which is preliminary data.</text>
</comment>
<reference evidence="1" key="1">
    <citation type="submission" date="2022-07" db="EMBL/GenBank/DDBJ databases">
        <title>Genome Sequence of Lecanicillium saksenae.</title>
        <authorList>
            <person name="Buettner E."/>
        </authorList>
    </citation>
    <scope>NUCLEOTIDE SEQUENCE</scope>
    <source>
        <strain evidence="1">VT-O1</strain>
    </source>
</reference>
<gene>
    <name evidence="1" type="ORF">NLG97_g10692</name>
</gene>
<dbReference type="EMBL" id="JANAKD010002828">
    <property type="protein sequence ID" value="KAJ3472828.1"/>
    <property type="molecule type" value="Genomic_DNA"/>
</dbReference>
<accession>A0ACC1QEY4</accession>
<dbReference type="Proteomes" id="UP001148737">
    <property type="component" value="Unassembled WGS sequence"/>
</dbReference>
<protein>
    <submittedName>
        <fullName evidence="1">Uncharacterized protein</fullName>
    </submittedName>
</protein>